<evidence type="ECO:0000313" key="1">
    <source>
        <dbReference type="EMBL" id="GAQ87176.1"/>
    </source>
</evidence>
<gene>
    <name evidence="1" type="ORF">KFL_003360080</name>
</gene>
<evidence type="ECO:0000313" key="2">
    <source>
        <dbReference type="Proteomes" id="UP000054558"/>
    </source>
</evidence>
<keyword evidence="2" id="KW-1185">Reference proteome</keyword>
<accession>A0A1Y1IEM0</accession>
<dbReference type="Proteomes" id="UP000054558">
    <property type="component" value="Unassembled WGS sequence"/>
</dbReference>
<dbReference type="EMBL" id="DF237285">
    <property type="protein sequence ID" value="GAQ87176.1"/>
    <property type="molecule type" value="Genomic_DNA"/>
</dbReference>
<protein>
    <submittedName>
        <fullName evidence="1">Uncharacterized protein</fullName>
    </submittedName>
</protein>
<reference evidence="1 2" key="1">
    <citation type="journal article" date="2014" name="Nat. Commun.">
        <title>Klebsormidium flaccidum genome reveals primary factors for plant terrestrial adaptation.</title>
        <authorList>
            <person name="Hori K."/>
            <person name="Maruyama F."/>
            <person name="Fujisawa T."/>
            <person name="Togashi T."/>
            <person name="Yamamoto N."/>
            <person name="Seo M."/>
            <person name="Sato S."/>
            <person name="Yamada T."/>
            <person name="Mori H."/>
            <person name="Tajima N."/>
            <person name="Moriyama T."/>
            <person name="Ikeuchi M."/>
            <person name="Watanabe M."/>
            <person name="Wada H."/>
            <person name="Kobayashi K."/>
            <person name="Saito M."/>
            <person name="Masuda T."/>
            <person name="Sasaki-Sekimoto Y."/>
            <person name="Mashiguchi K."/>
            <person name="Awai K."/>
            <person name="Shimojima M."/>
            <person name="Masuda S."/>
            <person name="Iwai M."/>
            <person name="Nobusawa T."/>
            <person name="Narise T."/>
            <person name="Kondo S."/>
            <person name="Saito H."/>
            <person name="Sato R."/>
            <person name="Murakawa M."/>
            <person name="Ihara Y."/>
            <person name="Oshima-Yamada Y."/>
            <person name="Ohtaka K."/>
            <person name="Satoh M."/>
            <person name="Sonobe K."/>
            <person name="Ishii M."/>
            <person name="Ohtani R."/>
            <person name="Kanamori-Sato M."/>
            <person name="Honoki R."/>
            <person name="Miyazaki D."/>
            <person name="Mochizuki H."/>
            <person name="Umetsu J."/>
            <person name="Higashi K."/>
            <person name="Shibata D."/>
            <person name="Kamiya Y."/>
            <person name="Sato N."/>
            <person name="Nakamura Y."/>
            <person name="Tabata S."/>
            <person name="Ida S."/>
            <person name="Kurokawa K."/>
            <person name="Ohta H."/>
        </authorList>
    </citation>
    <scope>NUCLEOTIDE SEQUENCE [LARGE SCALE GENOMIC DNA]</scope>
    <source>
        <strain evidence="1 2">NIES-2285</strain>
    </source>
</reference>
<dbReference type="AlphaFoldDB" id="A0A1Y1IEM0"/>
<sequence>MEQPHQGRPSLEDDDECHETNFGFAINKKEFSDRLLDLIATSDEEAVREMLWFCYDEKLCQCIIKGPKGVDFLLKIKEHIFMMCPQRCTTEANPDGCAAILVNYSRISEDAPQLEMLLITLYAKAWPEGEWQKLGTLSHDVKDPSARRVCVGRCDVSKEAWSTFIKSTKWFDKDGQLHVRIRILPFFK</sequence>
<proteinExistence type="predicted"/>
<organism evidence="1 2">
    <name type="scientific">Klebsormidium nitens</name>
    <name type="common">Green alga</name>
    <name type="synonym">Ulothrix nitens</name>
    <dbReference type="NCBI Taxonomy" id="105231"/>
    <lineage>
        <taxon>Eukaryota</taxon>
        <taxon>Viridiplantae</taxon>
        <taxon>Streptophyta</taxon>
        <taxon>Klebsormidiophyceae</taxon>
        <taxon>Klebsormidiales</taxon>
        <taxon>Klebsormidiaceae</taxon>
        <taxon>Klebsormidium</taxon>
    </lineage>
</organism>
<name>A0A1Y1IEM0_KLENI</name>